<dbReference type="Proteomes" id="UP000008144">
    <property type="component" value="Chromosome 7"/>
</dbReference>
<evidence type="ECO:0000256" key="4">
    <source>
        <dbReference type="ARBA" id="ARBA00022989"/>
    </source>
</evidence>
<sequence length="551" mass="63629">MSLKFRHFKEDTRKLFASAKLWDYHLKQVEGNFGSGVHSYFTFLRGLFLLSIPSFILSFSFISIPQLLDPPARNHPEVKFTGEELITGANWFTETIMYYGYYTNGTIQTIPGSVYKMPLAYLLATAGYFLLCLLWLVKSTATSFRKNYIEAKEDESDFISKVFCAWDFGITSDDASKLQHTMISTELKEILAEKRRHKESRSSAKKCKVFLYRLVTWMLYLGITGGCMALVYFVNKELLNKIKIWGNIGYQISLALIISAINLVMPIFINLMTHWEDYKYPRHEMYIAVFRNFLLKLGMLAVICAFWTDGNLKSTHTNQTASCWETDLGQEIYRLVIIDFLFTIIFATFCAEFIRKLLTKCIPSLKLAEFSIVNNVMDLIYGQTLCWIGIYFSPLLSLIIIVKYFLVFYIKKVSVMQNCRMSTQRWRAAQSQTLFNAFLLLSFLLCAAFLCVVVFLETPSYDCGPYRGLNRSYDAIIIEFQRLASDESSYWFAVIMNVISSVWFLYSIVVVLSTAVVLVRSRSIGYRKFAKALREQIALEGQDKALLLQWL</sequence>
<dbReference type="PANTHER" id="PTHR23302:SF43">
    <property type="entry name" value="TMC DOMAIN-CONTAINING PROTEIN"/>
    <property type="match status" value="1"/>
</dbReference>
<dbReference type="STRING" id="7719.ENSCINP00000022507"/>
<feature type="transmembrane region" description="Helical" evidence="6">
    <location>
        <begin position="332"/>
        <end position="351"/>
    </location>
</feature>
<dbReference type="GO" id="GO:0008381">
    <property type="term" value="F:mechanosensitive monoatomic ion channel activity"/>
    <property type="evidence" value="ECO:0000318"/>
    <property type="project" value="GO_Central"/>
</dbReference>
<reference evidence="8" key="2">
    <citation type="journal article" date="2008" name="Genome Biol.">
        <title>Improved genome assembly and evidence-based global gene model set for the chordate Ciona intestinalis: new insight into intron and operon populations.</title>
        <authorList>
            <person name="Satou Y."/>
            <person name="Mineta K."/>
            <person name="Ogasawara M."/>
            <person name="Sasakura Y."/>
            <person name="Shoguchi E."/>
            <person name="Ueno K."/>
            <person name="Yamada L."/>
            <person name="Matsumoto J."/>
            <person name="Wasserscheid J."/>
            <person name="Dewar K."/>
            <person name="Wiley G.B."/>
            <person name="Macmil S.L."/>
            <person name="Roe B.A."/>
            <person name="Zeller R.W."/>
            <person name="Hastings K.E."/>
            <person name="Lemaire P."/>
            <person name="Lindquist E."/>
            <person name="Endo T."/>
            <person name="Hotta K."/>
            <person name="Inaba K."/>
        </authorList>
    </citation>
    <scope>NUCLEOTIDE SEQUENCE [LARGE SCALE GENOMIC DNA]</scope>
    <source>
        <strain evidence="8">wild type</strain>
    </source>
</reference>
<feature type="transmembrane region" description="Helical" evidence="6">
    <location>
        <begin position="119"/>
        <end position="137"/>
    </location>
</feature>
<feature type="transmembrane region" description="Helical" evidence="6">
    <location>
        <begin position="210"/>
        <end position="234"/>
    </location>
</feature>
<protein>
    <recommendedName>
        <fullName evidence="7">TMC domain-containing protein</fullName>
    </recommendedName>
</protein>
<keyword evidence="5 6" id="KW-0472">Membrane</keyword>
<dbReference type="InterPro" id="IPR038900">
    <property type="entry name" value="TMC"/>
</dbReference>
<evidence type="ECO:0000259" key="7">
    <source>
        <dbReference type="Pfam" id="PF07810"/>
    </source>
</evidence>
<keyword evidence="4 6" id="KW-1133">Transmembrane helix</keyword>
<dbReference type="EMBL" id="EAAA01002457">
    <property type="status" value="NOT_ANNOTATED_CDS"/>
    <property type="molecule type" value="Genomic_DNA"/>
</dbReference>
<feature type="transmembrane region" description="Helical" evidence="6">
    <location>
        <begin position="254"/>
        <end position="273"/>
    </location>
</feature>
<comment type="similarity">
    <text evidence="2">Belongs to the TMC family.</text>
</comment>
<dbReference type="PANTHER" id="PTHR23302">
    <property type="entry name" value="TRANSMEMBRANE CHANNEL-RELATED"/>
    <property type="match status" value="1"/>
</dbReference>
<evidence type="ECO:0000256" key="5">
    <source>
        <dbReference type="ARBA" id="ARBA00023136"/>
    </source>
</evidence>
<dbReference type="AlphaFoldDB" id="F6WK17"/>
<accession>F6WK17</accession>
<evidence type="ECO:0000256" key="3">
    <source>
        <dbReference type="ARBA" id="ARBA00022692"/>
    </source>
</evidence>
<dbReference type="HOGENOM" id="CLU_013958_0_2_1"/>
<dbReference type="GO" id="GO:0005886">
    <property type="term" value="C:plasma membrane"/>
    <property type="evidence" value="ECO:0007669"/>
    <property type="project" value="InterPro"/>
</dbReference>
<evidence type="ECO:0000313" key="9">
    <source>
        <dbReference type="Proteomes" id="UP000008144"/>
    </source>
</evidence>
<reference evidence="8" key="4">
    <citation type="submission" date="2025-09" db="UniProtKB">
        <authorList>
            <consortium name="Ensembl"/>
        </authorList>
    </citation>
    <scope>IDENTIFICATION</scope>
</reference>
<dbReference type="Pfam" id="PF07810">
    <property type="entry name" value="TMC"/>
    <property type="match status" value="1"/>
</dbReference>
<reference evidence="9" key="1">
    <citation type="journal article" date="2002" name="Science">
        <title>The draft genome of Ciona intestinalis: insights into chordate and vertebrate origins.</title>
        <authorList>
            <person name="Dehal P."/>
            <person name="Satou Y."/>
            <person name="Campbell R.K."/>
            <person name="Chapman J."/>
            <person name="Degnan B."/>
            <person name="De Tomaso A."/>
            <person name="Davidson B."/>
            <person name="Di Gregorio A."/>
            <person name="Gelpke M."/>
            <person name="Goodstein D.M."/>
            <person name="Harafuji N."/>
            <person name="Hastings K.E."/>
            <person name="Ho I."/>
            <person name="Hotta K."/>
            <person name="Huang W."/>
            <person name="Kawashima T."/>
            <person name="Lemaire P."/>
            <person name="Martinez D."/>
            <person name="Meinertzhagen I.A."/>
            <person name="Necula S."/>
            <person name="Nonaka M."/>
            <person name="Putnam N."/>
            <person name="Rash S."/>
            <person name="Saiga H."/>
            <person name="Satake M."/>
            <person name="Terry A."/>
            <person name="Yamada L."/>
            <person name="Wang H.G."/>
            <person name="Awazu S."/>
            <person name="Azumi K."/>
            <person name="Boore J."/>
            <person name="Branno M."/>
            <person name="Chin-Bow S."/>
            <person name="DeSantis R."/>
            <person name="Doyle S."/>
            <person name="Francino P."/>
            <person name="Keys D.N."/>
            <person name="Haga S."/>
            <person name="Hayashi H."/>
            <person name="Hino K."/>
            <person name="Imai K.S."/>
            <person name="Inaba K."/>
            <person name="Kano S."/>
            <person name="Kobayashi K."/>
            <person name="Kobayashi M."/>
            <person name="Lee B.I."/>
            <person name="Makabe K.W."/>
            <person name="Manohar C."/>
            <person name="Matassi G."/>
            <person name="Medina M."/>
            <person name="Mochizuki Y."/>
            <person name="Mount S."/>
            <person name="Morishita T."/>
            <person name="Miura S."/>
            <person name="Nakayama A."/>
            <person name="Nishizaka S."/>
            <person name="Nomoto H."/>
            <person name="Ohta F."/>
            <person name="Oishi K."/>
            <person name="Rigoutsos I."/>
            <person name="Sano M."/>
            <person name="Sasaki A."/>
            <person name="Sasakura Y."/>
            <person name="Shoguchi E."/>
            <person name="Shin-i T."/>
            <person name="Spagnuolo A."/>
            <person name="Stainier D."/>
            <person name="Suzuki M.M."/>
            <person name="Tassy O."/>
            <person name="Takatori N."/>
            <person name="Tokuoka M."/>
            <person name="Yagi K."/>
            <person name="Yoshizaki F."/>
            <person name="Wada S."/>
            <person name="Zhang C."/>
            <person name="Hyatt P.D."/>
            <person name="Larimer F."/>
            <person name="Detter C."/>
            <person name="Doggett N."/>
            <person name="Glavina T."/>
            <person name="Hawkins T."/>
            <person name="Richardson P."/>
            <person name="Lucas S."/>
            <person name="Kohara Y."/>
            <person name="Levine M."/>
            <person name="Satoh N."/>
            <person name="Rokhsar D.S."/>
        </authorList>
    </citation>
    <scope>NUCLEOTIDE SEQUENCE [LARGE SCALE GENOMIC DNA]</scope>
</reference>
<proteinExistence type="inferred from homology"/>
<evidence type="ECO:0000256" key="6">
    <source>
        <dbReference type="SAM" id="Phobius"/>
    </source>
</evidence>
<keyword evidence="9" id="KW-1185">Reference proteome</keyword>
<dbReference type="GeneTree" id="ENSGT01050000244894"/>
<feature type="transmembrane region" description="Helical" evidence="6">
    <location>
        <begin position="285"/>
        <end position="308"/>
    </location>
</feature>
<dbReference type="InParanoid" id="F6WK17"/>
<feature type="transmembrane region" description="Helical" evidence="6">
    <location>
        <begin position="434"/>
        <end position="456"/>
    </location>
</feature>
<feature type="transmembrane region" description="Helical" evidence="6">
    <location>
        <begin position="372"/>
        <end position="390"/>
    </location>
</feature>
<evidence type="ECO:0000256" key="1">
    <source>
        <dbReference type="ARBA" id="ARBA00004141"/>
    </source>
</evidence>
<dbReference type="OMA" id="SLPHAYF"/>
<organism evidence="8 9">
    <name type="scientific">Ciona intestinalis</name>
    <name type="common">Transparent sea squirt</name>
    <name type="synonym">Ascidia intestinalis</name>
    <dbReference type="NCBI Taxonomy" id="7719"/>
    <lineage>
        <taxon>Eukaryota</taxon>
        <taxon>Metazoa</taxon>
        <taxon>Chordata</taxon>
        <taxon>Tunicata</taxon>
        <taxon>Ascidiacea</taxon>
        <taxon>Phlebobranchia</taxon>
        <taxon>Cionidae</taxon>
        <taxon>Ciona</taxon>
    </lineage>
</organism>
<evidence type="ECO:0000313" key="8">
    <source>
        <dbReference type="Ensembl" id="ENSCINP00000022507.2"/>
    </source>
</evidence>
<keyword evidence="3 6" id="KW-0812">Transmembrane</keyword>
<feature type="domain" description="TMC" evidence="7">
    <location>
        <begin position="323"/>
        <end position="429"/>
    </location>
</feature>
<evidence type="ECO:0000256" key="2">
    <source>
        <dbReference type="ARBA" id="ARBA00006510"/>
    </source>
</evidence>
<feature type="transmembrane region" description="Helical" evidence="6">
    <location>
        <begin position="490"/>
        <end position="519"/>
    </location>
</feature>
<comment type="subcellular location">
    <subcellularLocation>
        <location evidence="1">Membrane</location>
        <topology evidence="1">Multi-pass membrane protein</topology>
    </subcellularLocation>
</comment>
<dbReference type="Ensembl" id="ENSCINT00000022753.2">
    <property type="protein sequence ID" value="ENSCINP00000022507.2"/>
    <property type="gene ID" value="ENSCING00000011891.2"/>
</dbReference>
<reference evidence="8" key="3">
    <citation type="submission" date="2025-08" db="UniProtKB">
        <authorList>
            <consortium name="Ensembl"/>
        </authorList>
    </citation>
    <scope>IDENTIFICATION</scope>
</reference>
<feature type="transmembrane region" description="Helical" evidence="6">
    <location>
        <begin position="396"/>
        <end position="413"/>
    </location>
</feature>
<feature type="transmembrane region" description="Helical" evidence="6">
    <location>
        <begin position="47"/>
        <end position="68"/>
    </location>
</feature>
<dbReference type="InterPro" id="IPR012496">
    <property type="entry name" value="TMC_dom"/>
</dbReference>
<name>F6WK17_CIOIN</name>